<dbReference type="Pfam" id="PF03099">
    <property type="entry name" value="BPL_LplA_LipB"/>
    <property type="match status" value="1"/>
</dbReference>
<keyword evidence="5" id="KW-0805">Transcription regulation</keyword>
<evidence type="ECO:0000259" key="6">
    <source>
        <dbReference type="PROSITE" id="PS51733"/>
    </source>
</evidence>
<dbReference type="InterPro" id="IPR004408">
    <property type="entry name" value="Biotin_CoA_COase_ligase"/>
</dbReference>
<dbReference type="EMBL" id="BJUG01000008">
    <property type="protein sequence ID" value="GEK37318.1"/>
    <property type="molecule type" value="Genomic_DNA"/>
</dbReference>
<keyword evidence="5" id="KW-0804">Transcription</keyword>
<organism evidence="8 9">
    <name type="scientific">Enterococcus thailandicus</name>
    <dbReference type="NCBI Taxonomy" id="417368"/>
    <lineage>
        <taxon>Bacteria</taxon>
        <taxon>Bacillati</taxon>
        <taxon>Bacillota</taxon>
        <taxon>Bacilli</taxon>
        <taxon>Lactobacillales</taxon>
        <taxon>Enterococcaceae</taxon>
        <taxon>Enterococcus</taxon>
    </lineage>
</organism>
<evidence type="ECO:0000313" key="10">
    <source>
        <dbReference type="Proteomes" id="UP000321361"/>
    </source>
</evidence>
<comment type="function">
    <text evidence="5">Acts both as a biotin--[acetyl-CoA-carboxylase] ligase and a repressor.</text>
</comment>
<dbReference type="GO" id="GO:0006355">
    <property type="term" value="P:regulation of DNA-templated transcription"/>
    <property type="evidence" value="ECO:0007669"/>
    <property type="project" value="UniProtKB-UniRule"/>
</dbReference>
<dbReference type="Pfam" id="PF08279">
    <property type="entry name" value="HTH_11"/>
    <property type="match status" value="1"/>
</dbReference>
<evidence type="ECO:0000256" key="1">
    <source>
        <dbReference type="ARBA" id="ARBA00022598"/>
    </source>
</evidence>
<dbReference type="PANTHER" id="PTHR12835">
    <property type="entry name" value="BIOTIN PROTEIN LIGASE"/>
    <property type="match status" value="1"/>
</dbReference>
<dbReference type="GO" id="GO:0005524">
    <property type="term" value="F:ATP binding"/>
    <property type="evidence" value="ECO:0007669"/>
    <property type="project" value="UniProtKB-UniRule"/>
</dbReference>
<feature type="binding site" evidence="5">
    <location>
        <position position="184"/>
    </location>
    <ligand>
        <name>biotin</name>
        <dbReference type="ChEBI" id="CHEBI:57586"/>
    </ligand>
</feature>
<comment type="catalytic activity">
    <reaction evidence="5">
        <text>biotin + L-lysyl-[protein] + ATP = N(6)-biotinyl-L-lysyl-[protein] + AMP + diphosphate + H(+)</text>
        <dbReference type="Rhea" id="RHEA:11756"/>
        <dbReference type="Rhea" id="RHEA-COMP:9752"/>
        <dbReference type="Rhea" id="RHEA-COMP:10505"/>
        <dbReference type="ChEBI" id="CHEBI:15378"/>
        <dbReference type="ChEBI" id="CHEBI:29969"/>
        <dbReference type="ChEBI" id="CHEBI:30616"/>
        <dbReference type="ChEBI" id="CHEBI:33019"/>
        <dbReference type="ChEBI" id="CHEBI:57586"/>
        <dbReference type="ChEBI" id="CHEBI:83144"/>
        <dbReference type="ChEBI" id="CHEBI:456215"/>
        <dbReference type="EC" id="6.3.4.15"/>
    </reaction>
</comment>
<comment type="caution">
    <text evidence="5">Lacks conserved residue(s) required for the propagation of feature annotation.</text>
</comment>
<evidence type="ECO:0000313" key="8">
    <source>
        <dbReference type="EMBL" id="OAQ55087.1"/>
    </source>
</evidence>
<dbReference type="RefSeq" id="WP_067484461.1">
    <property type="nucleotide sequence ID" value="NZ_BJUG01000008.1"/>
</dbReference>
<comment type="caution">
    <text evidence="8">The sequence shown here is derived from an EMBL/GenBank/DDBJ whole genome shotgun (WGS) entry which is preliminary data.</text>
</comment>
<evidence type="ECO:0000256" key="3">
    <source>
        <dbReference type="ARBA" id="ARBA00022840"/>
    </source>
</evidence>
<keyword evidence="1 5" id="KW-0436">Ligase</keyword>
<feature type="DNA-binding region" description="H-T-H motif" evidence="5">
    <location>
        <begin position="20"/>
        <end position="39"/>
    </location>
</feature>
<keyword evidence="9" id="KW-1185">Reference proteome</keyword>
<accession>A0A179EPD2</accession>
<evidence type="ECO:0000256" key="4">
    <source>
        <dbReference type="ARBA" id="ARBA00023267"/>
    </source>
</evidence>
<dbReference type="GO" id="GO:0009249">
    <property type="term" value="P:protein lipoylation"/>
    <property type="evidence" value="ECO:0007669"/>
    <property type="project" value="UniProtKB-ARBA"/>
</dbReference>
<protein>
    <recommendedName>
        <fullName evidence="5">Bifunctional ligase/repressor BirA</fullName>
    </recommendedName>
    <alternativeName>
        <fullName evidence="5">Biotin--[acetyl-CoA-carboxylase] ligase</fullName>
        <ecNumber evidence="5">6.3.4.15</ecNumber>
    </alternativeName>
    <alternativeName>
        <fullName evidence="5">Biotin--protein ligase</fullName>
    </alternativeName>
    <alternativeName>
        <fullName evidence="5">Biotin-[acetyl-CoA carboxylase] synthetase</fullName>
    </alternativeName>
</protein>
<dbReference type="GO" id="GO:0003677">
    <property type="term" value="F:DNA binding"/>
    <property type="evidence" value="ECO:0007669"/>
    <property type="project" value="UniProtKB-UniRule"/>
</dbReference>
<dbReference type="Gene3D" id="2.30.30.100">
    <property type="match status" value="1"/>
</dbReference>
<comment type="similarity">
    <text evidence="5">Belongs to the biotin--protein ligase family.</text>
</comment>
<dbReference type="PROSITE" id="PS51733">
    <property type="entry name" value="BPL_LPL_CATALYTIC"/>
    <property type="match status" value="1"/>
</dbReference>
<dbReference type="GO" id="GO:0004077">
    <property type="term" value="F:biotin--[biotin carboxyl-carrier protein] ligase activity"/>
    <property type="evidence" value="ECO:0007669"/>
    <property type="project" value="UniProtKB-UniRule"/>
</dbReference>
<dbReference type="Gene3D" id="3.30.930.10">
    <property type="entry name" value="Bira Bifunctional Protein, Domain 2"/>
    <property type="match status" value="1"/>
</dbReference>
<feature type="binding site" evidence="5">
    <location>
        <position position="113"/>
    </location>
    <ligand>
        <name>biotin</name>
        <dbReference type="ChEBI" id="CHEBI:57586"/>
    </ligand>
</feature>
<dbReference type="NCBIfam" id="TIGR00121">
    <property type="entry name" value="birA_ligase"/>
    <property type="match status" value="1"/>
</dbReference>
<dbReference type="AlphaFoldDB" id="A0A179EPD2"/>
<evidence type="ECO:0000256" key="5">
    <source>
        <dbReference type="HAMAP-Rule" id="MF_00978"/>
    </source>
</evidence>
<dbReference type="InterPro" id="IPR008988">
    <property type="entry name" value="Transcriptional_repressor_C"/>
</dbReference>
<dbReference type="OrthoDB" id="9807064at2"/>
<dbReference type="PATRIC" id="fig|417368.6.peg.972"/>
<dbReference type="CDD" id="cd16442">
    <property type="entry name" value="BPL"/>
    <property type="match status" value="1"/>
</dbReference>
<dbReference type="GO" id="GO:0005737">
    <property type="term" value="C:cytoplasm"/>
    <property type="evidence" value="ECO:0007669"/>
    <property type="project" value="TreeGrafter"/>
</dbReference>
<dbReference type="InterPro" id="IPR003142">
    <property type="entry name" value="BPL_C"/>
</dbReference>
<evidence type="ECO:0000313" key="9">
    <source>
        <dbReference type="Proteomes" id="UP000078516"/>
    </source>
</evidence>
<dbReference type="Proteomes" id="UP000078516">
    <property type="component" value="Unassembled WGS sequence"/>
</dbReference>
<dbReference type="HAMAP" id="MF_00978">
    <property type="entry name" value="Bifunct_BirA"/>
    <property type="match status" value="1"/>
</dbReference>
<evidence type="ECO:0000256" key="2">
    <source>
        <dbReference type="ARBA" id="ARBA00022741"/>
    </source>
</evidence>
<proteinExistence type="inferred from homology"/>
<dbReference type="EC" id="6.3.4.15" evidence="5"/>
<dbReference type="InterPro" id="IPR036388">
    <property type="entry name" value="WH-like_DNA-bd_sf"/>
</dbReference>
<dbReference type="InterPro" id="IPR036390">
    <property type="entry name" value="WH_DNA-bd_sf"/>
</dbReference>
<dbReference type="Proteomes" id="UP000321361">
    <property type="component" value="Unassembled WGS sequence"/>
</dbReference>
<dbReference type="PANTHER" id="PTHR12835:SF5">
    <property type="entry name" value="BIOTIN--PROTEIN LIGASE"/>
    <property type="match status" value="1"/>
</dbReference>
<gene>
    <name evidence="5 7" type="primary">birA</name>
    <name evidence="8" type="ORF">A6E74_09480</name>
    <name evidence="7" type="ORF">ETH01_16050</name>
</gene>
<evidence type="ECO:0000313" key="7">
    <source>
        <dbReference type="EMBL" id="GEK37318.1"/>
    </source>
</evidence>
<keyword evidence="5" id="KW-0238">DNA-binding</keyword>
<dbReference type="InterPro" id="IPR004143">
    <property type="entry name" value="BPL_LPL_catalytic"/>
</dbReference>
<dbReference type="Pfam" id="PF02237">
    <property type="entry name" value="BPL_C"/>
    <property type="match status" value="1"/>
</dbReference>
<dbReference type="Gene3D" id="1.10.10.10">
    <property type="entry name" value="Winged helix-like DNA-binding domain superfamily/Winged helix DNA-binding domain"/>
    <property type="match status" value="1"/>
</dbReference>
<keyword evidence="4 5" id="KW-0092">Biotin</keyword>
<reference evidence="8 9" key="1">
    <citation type="submission" date="2016-04" db="EMBL/GenBank/DDBJ databases">
        <title>Draft genome of an Enterococcus thailandicus strain isolated from bovine feces.</title>
        <authorList>
            <person name="Beukers A.G."/>
            <person name="Zaheer R."/>
            <person name="Goji N."/>
            <person name="Cook S.R."/>
            <person name="Amoako K."/>
            <person name="Chaves A.V."/>
            <person name="Ward M.P."/>
            <person name="Mcallister T.A."/>
        </authorList>
    </citation>
    <scope>NUCLEOTIDE SEQUENCE [LARGE SCALE GENOMIC DNA]</scope>
    <source>
        <strain evidence="8 9">F0711D 46</strain>
    </source>
</reference>
<dbReference type="InterPro" id="IPR013196">
    <property type="entry name" value="HTH_11"/>
</dbReference>
<sequence length="322" mass="36014">MATKDTVLRLLKNSTTFLSGEKIAQELQLSRTSVWKAIKELEKAGYQFEHGPTGYRYLPSDVLDATEIKQELQNDQPHLHVQTMATSESTMQDAKLIAAKGADYPALFVADMQENARGRFGRPFFAEPERGIYMSLLLHPNQEFDELPQYTLVAASACAKAIEKLTGASTQIKWVNDIYINGKKVCGILSEAISDMESGRISHVIIGMGINFSLPQNEFPQEIQQKATSIFPDGHATITRNQLIIEIWKELFAYLREPANKEYLSFYRKKSFVLGKQVSFTQKGITYHGVAKSITDTGELVVQTPQELKILSSGEISLSSIN</sequence>
<dbReference type="SUPFAM" id="SSF46785">
    <property type="entry name" value="Winged helix' DNA-binding domain"/>
    <property type="match status" value="1"/>
</dbReference>
<dbReference type="EMBL" id="LWMN01000015">
    <property type="protein sequence ID" value="OAQ55087.1"/>
    <property type="molecule type" value="Genomic_DNA"/>
</dbReference>
<dbReference type="SUPFAM" id="SSF50037">
    <property type="entry name" value="C-terminal domain of transcriptional repressors"/>
    <property type="match status" value="1"/>
</dbReference>
<dbReference type="GO" id="GO:0016740">
    <property type="term" value="F:transferase activity"/>
    <property type="evidence" value="ECO:0007669"/>
    <property type="project" value="UniProtKB-ARBA"/>
</dbReference>
<keyword evidence="5" id="KW-0678">Repressor</keyword>
<keyword evidence="2 5" id="KW-0547">Nucleotide-binding</keyword>
<dbReference type="InterPro" id="IPR045864">
    <property type="entry name" value="aa-tRNA-synth_II/BPL/LPL"/>
</dbReference>
<feature type="binding site" evidence="5">
    <location>
        <begin position="117"/>
        <end position="119"/>
    </location>
    <ligand>
        <name>biotin</name>
        <dbReference type="ChEBI" id="CHEBI:57586"/>
    </ligand>
</feature>
<reference evidence="7 10" key="2">
    <citation type="submission" date="2019-07" db="EMBL/GenBank/DDBJ databases">
        <title>Whole genome shotgun sequence of Enterococcus thailandicus NBRC 101867.</title>
        <authorList>
            <person name="Hosoyama A."/>
            <person name="Uohara A."/>
            <person name="Ohji S."/>
            <person name="Ichikawa N."/>
        </authorList>
    </citation>
    <scope>NUCLEOTIDE SEQUENCE [LARGE SCALE GENOMIC DNA]</scope>
    <source>
        <strain evidence="7 10">NBRC 101867</strain>
    </source>
</reference>
<dbReference type="InterPro" id="IPR030855">
    <property type="entry name" value="Bifunct_BirA"/>
</dbReference>
<keyword evidence="3 5" id="KW-0067">ATP-binding</keyword>
<feature type="domain" description="BPL/LPL catalytic" evidence="6">
    <location>
        <begin position="66"/>
        <end position="259"/>
    </location>
</feature>
<dbReference type="SUPFAM" id="SSF55681">
    <property type="entry name" value="Class II aaRS and biotin synthetases"/>
    <property type="match status" value="1"/>
</dbReference>
<name>A0A179EPD2_ENTTH</name>